<protein>
    <submittedName>
        <fullName evidence="1">Uncharacterized protein</fullName>
    </submittedName>
</protein>
<dbReference type="EMBL" id="JANBTW010000020">
    <property type="protein sequence ID" value="KAJ2678480.1"/>
    <property type="molecule type" value="Genomic_DNA"/>
</dbReference>
<name>A0A9W8G922_9FUNG</name>
<dbReference type="AlphaFoldDB" id="A0A9W8G922"/>
<organism evidence="1 2">
    <name type="scientific">Coemansia spiralis</name>
    <dbReference type="NCBI Taxonomy" id="417178"/>
    <lineage>
        <taxon>Eukaryota</taxon>
        <taxon>Fungi</taxon>
        <taxon>Fungi incertae sedis</taxon>
        <taxon>Zoopagomycota</taxon>
        <taxon>Kickxellomycotina</taxon>
        <taxon>Kickxellomycetes</taxon>
        <taxon>Kickxellales</taxon>
        <taxon>Kickxellaceae</taxon>
        <taxon>Coemansia</taxon>
    </lineage>
</organism>
<comment type="caution">
    <text evidence="1">The sequence shown here is derived from an EMBL/GenBank/DDBJ whole genome shotgun (WGS) entry which is preliminary data.</text>
</comment>
<evidence type="ECO:0000313" key="1">
    <source>
        <dbReference type="EMBL" id="KAJ2678480.1"/>
    </source>
</evidence>
<dbReference type="OrthoDB" id="5577393at2759"/>
<evidence type="ECO:0000313" key="2">
    <source>
        <dbReference type="Proteomes" id="UP001151518"/>
    </source>
</evidence>
<dbReference type="Proteomes" id="UP001151518">
    <property type="component" value="Unassembled WGS sequence"/>
</dbReference>
<gene>
    <name evidence="1" type="ORF">GGI25_002274</name>
</gene>
<reference evidence="1" key="1">
    <citation type="submission" date="2022-07" db="EMBL/GenBank/DDBJ databases">
        <title>Phylogenomic reconstructions and comparative analyses of Kickxellomycotina fungi.</title>
        <authorList>
            <person name="Reynolds N.K."/>
            <person name="Stajich J.E."/>
            <person name="Barry K."/>
            <person name="Grigoriev I.V."/>
            <person name="Crous P."/>
            <person name="Smith M.E."/>
        </authorList>
    </citation>
    <scope>NUCLEOTIDE SEQUENCE</scope>
    <source>
        <strain evidence="1">NRRL 3115</strain>
    </source>
</reference>
<accession>A0A9W8G922</accession>
<proteinExistence type="predicted"/>
<sequence>MLHDSNKYSLATWENRIGKENILFFRSEMRALYPQTLGFRSDKSSYRIALSFWTLFQQKMWKHLLSHDTGLCYLDATYRCDRDGFHLWTLFFEHGTIIVPMSYLITAAVTSQLVVDWLEAIIPSSQDLPKKRIYANSLKLYDGVSPVFGTWDVSLSKYYVVQELKSLIMRPRTSVKYDNHVRNAIASIDTNFEAAMKAVMQPPAIYQKTSYLMSNSNMWLLKEQNGLRLF</sequence>